<reference evidence="1" key="1">
    <citation type="submission" date="2021-01" db="EMBL/GenBank/DDBJ databases">
        <authorList>
            <consortium name="Genoscope - CEA"/>
            <person name="William W."/>
        </authorList>
    </citation>
    <scope>NUCLEOTIDE SEQUENCE</scope>
</reference>
<dbReference type="OMA" id="EMASINF"/>
<name>A0A8S1N1D0_PARPR</name>
<dbReference type="Proteomes" id="UP000688137">
    <property type="component" value="Unassembled WGS sequence"/>
</dbReference>
<organism evidence="1 2">
    <name type="scientific">Paramecium primaurelia</name>
    <dbReference type="NCBI Taxonomy" id="5886"/>
    <lineage>
        <taxon>Eukaryota</taxon>
        <taxon>Sar</taxon>
        <taxon>Alveolata</taxon>
        <taxon>Ciliophora</taxon>
        <taxon>Intramacronucleata</taxon>
        <taxon>Oligohymenophorea</taxon>
        <taxon>Peniculida</taxon>
        <taxon>Parameciidae</taxon>
        <taxon>Paramecium</taxon>
    </lineage>
</organism>
<comment type="caution">
    <text evidence="1">The sequence shown here is derived from an EMBL/GenBank/DDBJ whole genome shotgun (WGS) entry which is preliminary data.</text>
</comment>
<dbReference type="EMBL" id="CAJJDM010000077">
    <property type="protein sequence ID" value="CAD8085432.1"/>
    <property type="molecule type" value="Genomic_DNA"/>
</dbReference>
<sequence>MEQIPILPMDYGADILHQEQQVNNCFHLHNAAQQQTNDLNLIVYDCLNYETQTIIRRIQFITADENWHLFEVQFDNLKYENVWNYFEITQWPLRKRFELLVIQYPEIKLYHIQEDFYFPYKDYKLVLTFGGGLQILQSNTNQILKEISKLSYFPGKFYLYPLSSGTMSILRNAAATAISGIQFRVDCQCNYNWQIGVPDQELSWLDNFIFPSQNTNCDSYLLSTWIRIQNIYQSSQQFVYQILKLSANFENPKLVHKNLATFQLFYKFTPQKNQLIVNSYSYTFPIISINFDDDPFLITKEFDLQNNIKLWQYVLVILNNNELKISIIFYEGLNQYEYKYEQIVHQFNMVKFKLQYGNVQQSAYDYLSVKFLNSYFFNCLEFFFLPQMECHQSCLQCDGPTSTDCLSCPEDSNRIYIAEQKSCICPYNRVDDVICKDYQNYNLVLVKEDPKDQKCLQGYFQYDGNCIKCPSLITSTTITCLECVYQPQTWATNSICLTTLYNNIEGSVSQFQKTSQYNYIFDGSDLQLRYYSTSAIIDEEIKDDFEMASINFKGLCFQTQSVESDWRSEKECYYCSLANCISCLITATKQVCLICDFSSELRDGVCVYTSMLGKVTYNNCLAPYYYTSTKQCKLCNIKNCQYCFEYLSNDLTKCTLYRSFTPFNIDEYHQVGCALCKDNFIYDFTLGICKYEKPKIDNCIRSYINLQGQEICTLSKIEDFTVAPEIINCQKYIPNCKQCLQTPQKVIKCILCEDGYSSSLTSGQCYKCTIENAKICIEGDYILKDEWVQLIQSFLIQFLPNQYMYPKSNIERNIIDLPFECQQGFKPDPFSNCIKYCDSNCLSCKITDDQPYKYYCTECPLDYSKLPVRSSEQGKCLKCPQLCSVCKTRTEEEIKMINPQFILTDETAYYTFKCLQRAPDDNIVIDPQNGIAKYCYESVCTDTIQYQFDANFRSLKNNCLDENQYQIWNSLYFTK</sequence>
<dbReference type="InterPro" id="IPR006212">
    <property type="entry name" value="Furin_repeat"/>
</dbReference>
<evidence type="ECO:0000313" key="1">
    <source>
        <dbReference type="EMBL" id="CAD8085432.1"/>
    </source>
</evidence>
<evidence type="ECO:0000313" key="2">
    <source>
        <dbReference type="Proteomes" id="UP000688137"/>
    </source>
</evidence>
<accession>A0A8S1N1D0</accession>
<keyword evidence="2" id="KW-1185">Reference proteome</keyword>
<gene>
    <name evidence="1" type="ORF">PPRIM_AZ9-3.1.T0740133</name>
</gene>
<dbReference type="CDD" id="cd00064">
    <property type="entry name" value="FU"/>
    <property type="match status" value="1"/>
</dbReference>
<protein>
    <submittedName>
        <fullName evidence="1">Uncharacterized protein</fullName>
    </submittedName>
</protein>
<proteinExistence type="predicted"/>
<dbReference type="AlphaFoldDB" id="A0A8S1N1D0"/>